<dbReference type="Pfam" id="PF06439">
    <property type="entry name" value="3keto-disac_hyd"/>
    <property type="match status" value="1"/>
</dbReference>
<sequence>MTPLLKLKLLLFAVLTLTCSVAPSAVASGNDGFKDLFNGENWDGWYLKLRSEDQDLARRVFAINDGIVHVFDDTFPEEYELATSKNHTHGMAYTKKKFSKFILRFDYKWGSKIANNFDKWHYDAGVYYHVVDDKIWPEGIEYQVRYDHTKNRNHTGDLIGKNYLWFPSDDTKEATFLHPQKGGKATRAEGWMHLASPTDNYHALDGEWNHCEVIVMGNEYTIHKLNGEVVNIAQDLPLSEGIIGFQSETAEIFYRNIEIKEFEKSLPIEAFLSN</sequence>
<dbReference type="GO" id="GO:0016787">
    <property type="term" value="F:hydrolase activity"/>
    <property type="evidence" value="ECO:0007669"/>
    <property type="project" value="InterPro"/>
</dbReference>
<gene>
    <name evidence="3" type="ORF">JIN87_03565</name>
</gene>
<evidence type="ECO:0000313" key="3">
    <source>
        <dbReference type="EMBL" id="MBK1875931.1"/>
    </source>
</evidence>
<dbReference type="Proteomes" id="UP000617628">
    <property type="component" value="Unassembled WGS sequence"/>
</dbReference>
<evidence type="ECO:0000256" key="1">
    <source>
        <dbReference type="SAM" id="SignalP"/>
    </source>
</evidence>
<accession>A0A934VJS6</accession>
<name>A0A934VJS6_9BACT</name>
<keyword evidence="1" id="KW-0732">Signal</keyword>
<dbReference type="Gene3D" id="2.60.120.560">
    <property type="entry name" value="Exo-inulinase, domain 1"/>
    <property type="match status" value="1"/>
</dbReference>
<dbReference type="RefSeq" id="WP_200354148.1">
    <property type="nucleotide sequence ID" value="NZ_JAENIL010000005.1"/>
</dbReference>
<feature type="chain" id="PRO_5037380831" evidence="1">
    <location>
        <begin position="28"/>
        <end position="274"/>
    </location>
</feature>
<feature type="domain" description="3-keto-alpha-glucoside-1,2-lyase/3-keto-2-hydroxy-glucal hydratase" evidence="2">
    <location>
        <begin position="32"/>
        <end position="260"/>
    </location>
</feature>
<organism evidence="3 4">
    <name type="scientific">Pelagicoccus mobilis</name>
    <dbReference type="NCBI Taxonomy" id="415221"/>
    <lineage>
        <taxon>Bacteria</taxon>
        <taxon>Pseudomonadati</taxon>
        <taxon>Verrucomicrobiota</taxon>
        <taxon>Opitutia</taxon>
        <taxon>Puniceicoccales</taxon>
        <taxon>Pelagicoccaceae</taxon>
        <taxon>Pelagicoccus</taxon>
    </lineage>
</organism>
<protein>
    <submittedName>
        <fullName evidence="3">DUF1080 domain-containing protein</fullName>
    </submittedName>
</protein>
<keyword evidence="4" id="KW-1185">Reference proteome</keyword>
<dbReference type="EMBL" id="JAENIL010000005">
    <property type="protein sequence ID" value="MBK1875931.1"/>
    <property type="molecule type" value="Genomic_DNA"/>
</dbReference>
<comment type="caution">
    <text evidence="3">The sequence shown here is derived from an EMBL/GenBank/DDBJ whole genome shotgun (WGS) entry which is preliminary data.</text>
</comment>
<reference evidence="3" key="1">
    <citation type="submission" date="2021-01" db="EMBL/GenBank/DDBJ databases">
        <title>Modified the classification status of verrucomicrobia.</title>
        <authorList>
            <person name="Feng X."/>
        </authorList>
    </citation>
    <scope>NUCLEOTIDE SEQUENCE</scope>
    <source>
        <strain evidence="3">KCTC 13126</strain>
    </source>
</reference>
<proteinExistence type="predicted"/>
<evidence type="ECO:0000259" key="2">
    <source>
        <dbReference type="Pfam" id="PF06439"/>
    </source>
</evidence>
<evidence type="ECO:0000313" key="4">
    <source>
        <dbReference type="Proteomes" id="UP000617628"/>
    </source>
</evidence>
<dbReference type="InterPro" id="IPR010496">
    <property type="entry name" value="AL/BT2_dom"/>
</dbReference>
<dbReference type="AlphaFoldDB" id="A0A934VJS6"/>
<feature type="signal peptide" evidence="1">
    <location>
        <begin position="1"/>
        <end position="27"/>
    </location>
</feature>